<feature type="compositionally biased region" description="Basic residues" evidence="3">
    <location>
        <begin position="267"/>
        <end position="280"/>
    </location>
</feature>
<evidence type="ECO:0000256" key="3">
    <source>
        <dbReference type="SAM" id="MobiDB-lite"/>
    </source>
</evidence>
<dbReference type="InterPro" id="IPR051029">
    <property type="entry name" value="mRNA_Capping_Enz/RNA_Phosphat"/>
</dbReference>
<reference evidence="6" key="1">
    <citation type="submission" date="2022-11" db="UniProtKB">
        <authorList>
            <consortium name="WormBaseParasite"/>
        </authorList>
    </citation>
    <scope>IDENTIFICATION</scope>
</reference>
<name>A0A914WNR0_9BILA</name>
<keyword evidence="2" id="KW-0904">Protein phosphatase</keyword>
<feature type="compositionally biased region" description="Basic and acidic residues" evidence="3">
    <location>
        <begin position="256"/>
        <end position="266"/>
    </location>
</feature>
<dbReference type="Pfam" id="PF00782">
    <property type="entry name" value="DSPc"/>
    <property type="match status" value="1"/>
</dbReference>
<feature type="compositionally biased region" description="Low complexity" evidence="3">
    <location>
        <begin position="387"/>
        <end position="397"/>
    </location>
</feature>
<evidence type="ECO:0000313" key="5">
    <source>
        <dbReference type="Proteomes" id="UP000887566"/>
    </source>
</evidence>
<organism evidence="5 6">
    <name type="scientific">Plectus sambesii</name>
    <dbReference type="NCBI Taxonomy" id="2011161"/>
    <lineage>
        <taxon>Eukaryota</taxon>
        <taxon>Metazoa</taxon>
        <taxon>Ecdysozoa</taxon>
        <taxon>Nematoda</taxon>
        <taxon>Chromadorea</taxon>
        <taxon>Plectida</taxon>
        <taxon>Plectina</taxon>
        <taxon>Plectoidea</taxon>
        <taxon>Plectidae</taxon>
        <taxon>Plectus</taxon>
    </lineage>
</organism>
<feature type="region of interest" description="Disordered" evidence="3">
    <location>
        <begin position="256"/>
        <end position="293"/>
    </location>
</feature>
<dbReference type="SMART" id="SM00195">
    <property type="entry name" value="DSPc"/>
    <property type="match status" value="1"/>
</dbReference>
<dbReference type="GO" id="GO:0004721">
    <property type="term" value="F:phosphoprotein phosphatase activity"/>
    <property type="evidence" value="ECO:0007669"/>
    <property type="project" value="UniProtKB-KW"/>
</dbReference>
<dbReference type="Proteomes" id="UP000887566">
    <property type="component" value="Unplaced"/>
</dbReference>
<dbReference type="WBParaSite" id="PSAMB.scaffold473size50062.g6091.t2">
    <property type="protein sequence ID" value="PSAMB.scaffold473size50062.g6091.t2"/>
    <property type="gene ID" value="PSAMB.scaffold473size50062.g6091"/>
</dbReference>
<protein>
    <submittedName>
        <fullName evidence="6">Tyrosine specific protein phosphatases domain-containing protein</fullName>
    </submittedName>
</protein>
<dbReference type="Gene3D" id="3.90.190.10">
    <property type="entry name" value="Protein tyrosine phosphatase superfamily"/>
    <property type="match status" value="1"/>
</dbReference>
<keyword evidence="1" id="KW-0378">Hydrolase</keyword>
<feature type="domain" description="Tyrosine specific protein phosphatases" evidence="4">
    <location>
        <begin position="107"/>
        <end position="176"/>
    </location>
</feature>
<dbReference type="PROSITE" id="PS00383">
    <property type="entry name" value="TYR_PHOSPHATASE_1"/>
    <property type="match status" value="1"/>
</dbReference>
<evidence type="ECO:0000256" key="1">
    <source>
        <dbReference type="ARBA" id="ARBA00022801"/>
    </source>
</evidence>
<dbReference type="PANTHER" id="PTHR10367">
    <property type="entry name" value="MRNA-CAPPING ENZYME"/>
    <property type="match status" value="1"/>
</dbReference>
<feature type="compositionally biased region" description="Acidic residues" evidence="3">
    <location>
        <begin position="356"/>
        <end position="375"/>
    </location>
</feature>
<proteinExistence type="predicted"/>
<dbReference type="InterPro" id="IPR029021">
    <property type="entry name" value="Prot-tyrosine_phosphatase-like"/>
</dbReference>
<feature type="region of interest" description="Disordered" evidence="3">
    <location>
        <begin position="207"/>
        <end position="226"/>
    </location>
</feature>
<evidence type="ECO:0000313" key="6">
    <source>
        <dbReference type="WBParaSite" id="PSAMB.scaffold473size50062.g6091.t2"/>
    </source>
</evidence>
<dbReference type="GO" id="GO:0004651">
    <property type="term" value="F:polynucleotide 5'-phosphatase activity"/>
    <property type="evidence" value="ECO:0007669"/>
    <property type="project" value="TreeGrafter"/>
</dbReference>
<keyword evidence="5" id="KW-1185">Reference proteome</keyword>
<dbReference type="PANTHER" id="PTHR10367:SF27">
    <property type="entry name" value="TYROSINE-PROTEIN PHOSPHATASE F54C8.4-RELATED"/>
    <property type="match status" value="1"/>
</dbReference>
<dbReference type="AlphaFoldDB" id="A0A914WNR0"/>
<dbReference type="InterPro" id="IPR000340">
    <property type="entry name" value="Dual-sp_phosphatase_cat-dom"/>
</dbReference>
<evidence type="ECO:0000256" key="2">
    <source>
        <dbReference type="ARBA" id="ARBA00022912"/>
    </source>
</evidence>
<dbReference type="InterPro" id="IPR020422">
    <property type="entry name" value="TYR_PHOSPHATASE_DUAL_dom"/>
</dbReference>
<dbReference type="SUPFAM" id="SSF52799">
    <property type="entry name" value="(Phosphotyrosine protein) phosphatases II"/>
    <property type="match status" value="1"/>
</dbReference>
<dbReference type="PROSITE" id="PS50056">
    <property type="entry name" value="TYR_PHOSPHATASE_2"/>
    <property type="match status" value="1"/>
</dbReference>
<dbReference type="InterPro" id="IPR000387">
    <property type="entry name" value="Tyr_Pase_dom"/>
</dbReference>
<dbReference type="InterPro" id="IPR016130">
    <property type="entry name" value="Tyr_Pase_AS"/>
</dbReference>
<sequence>MGRTKKKTPDRWEQYMPMGKVIEGTRFVAFKTPLKQSLCTRIDKNDHFNVSHVLMEVTRLGRRLGMVVDLTNTDRYYDSNDLTMLGVEYVKLNCPGHEVDGREDIVDKFIYNIDSFLSRHPDEDLLIGVHCTHGINRTGYLISRYLIDRCDWSADAAMGAFEAGRGYAIERGNYVLALNRAEAQRKSGRRGSITMVEVVVSENAQAPAPDVMASETDSVSVRERPASSDHKITSWAAINNLVGFAVVGVVKRTWEVKSESSDEASKQQKKKKKKKAKKRSKNDTSTVPDADEMQQMWQMMVGAAQTMMTSGAVSSPVYGMPNNPLPGPSSSSVTSKMLQHEFLAGTGDDEGAGHEEELEGEGEDDEDDEYDDGEQEYPVILGEEDGAAASSSSTAEGASKRRRERRKRLQDMFHKMKKGRFWEIREMQKERYGF</sequence>
<evidence type="ECO:0000259" key="4">
    <source>
        <dbReference type="PROSITE" id="PS50056"/>
    </source>
</evidence>
<feature type="region of interest" description="Disordered" evidence="3">
    <location>
        <begin position="345"/>
        <end position="412"/>
    </location>
</feature>
<accession>A0A914WNR0</accession>